<dbReference type="PROSITE" id="PS51352">
    <property type="entry name" value="THIOREDOXIN_2"/>
    <property type="match status" value="1"/>
</dbReference>
<accession>A0ABS8D6Q7</accession>
<evidence type="ECO:0000313" key="9">
    <source>
        <dbReference type="EMBL" id="MCB6183837.1"/>
    </source>
</evidence>
<reference evidence="9" key="1">
    <citation type="submission" date="2021-10" db="EMBL/GenBank/DDBJ databases">
        <title>The complete genome sequence of Leeia sp. TBRC 13508.</title>
        <authorList>
            <person name="Charoenyingcharoen P."/>
            <person name="Yukphan P."/>
        </authorList>
    </citation>
    <scope>NUCLEOTIDE SEQUENCE</scope>
    <source>
        <strain evidence="9">TBRC 13508</strain>
    </source>
</reference>
<dbReference type="CDD" id="cd02947">
    <property type="entry name" value="TRX_family"/>
    <property type="match status" value="1"/>
</dbReference>
<dbReference type="Gene3D" id="2.30.30.380">
    <property type="entry name" value="Zn-finger domain of Sec23/24"/>
    <property type="match status" value="1"/>
</dbReference>
<gene>
    <name evidence="9" type="primary">trxC</name>
    <name evidence="9" type="ORF">LIN78_09790</name>
</gene>
<dbReference type="InterPro" id="IPR013766">
    <property type="entry name" value="Thioredoxin_domain"/>
</dbReference>
<dbReference type="Gene3D" id="3.40.30.10">
    <property type="entry name" value="Glutaredoxin"/>
    <property type="match status" value="1"/>
</dbReference>
<evidence type="ECO:0000256" key="4">
    <source>
        <dbReference type="ARBA" id="ARBA00022982"/>
    </source>
</evidence>
<comment type="similarity">
    <text evidence="1">Belongs to the thioredoxin family.</text>
</comment>
<evidence type="ECO:0000256" key="1">
    <source>
        <dbReference type="ARBA" id="ARBA00008987"/>
    </source>
</evidence>
<dbReference type="PANTHER" id="PTHR45663">
    <property type="entry name" value="GEO12009P1"/>
    <property type="match status" value="1"/>
</dbReference>
<evidence type="ECO:0000256" key="3">
    <source>
        <dbReference type="ARBA" id="ARBA00022723"/>
    </source>
</evidence>
<feature type="domain" description="Thioredoxin" evidence="8">
    <location>
        <begin position="10"/>
        <end position="142"/>
    </location>
</feature>
<proteinExistence type="inferred from homology"/>
<dbReference type="Proteomes" id="UP001165395">
    <property type="component" value="Unassembled WGS sequence"/>
</dbReference>
<dbReference type="PRINTS" id="PR00421">
    <property type="entry name" value="THIOREDOXIN"/>
</dbReference>
<dbReference type="NCBIfam" id="TIGR01068">
    <property type="entry name" value="thioredoxin"/>
    <property type="match status" value="1"/>
</dbReference>
<dbReference type="InterPro" id="IPR017937">
    <property type="entry name" value="Thioredoxin_CS"/>
</dbReference>
<dbReference type="RefSeq" id="WP_227180620.1">
    <property type="nucleotide sequence ID" value="NZ_JAJBZT010000005.1"/>
</dbReference>
<evidence type="ECO:0000256" key="2">
    <source>
        <dbReference type="ARBA" id="ARBA00022448"/>
    </source>
</evidence>
<dbReference type="PROSITE" id="PS00194">
    <property type="entry name" value="THIOREDOXIN_1"/>
    <property type="match status" value="1"/>
</dbReference>
<comment type="caution">
    <text evidence="9">The sequence shown here is derived from an EMBL/GenBank/DDBJ whole genome shotgun (WGS) entry which is preliminary data.</text>
</comment>
<dbReference type="SUPFAM" id="SSF52833">
    <property type="entry name" value="Thioredoxin-like"/>
    <property type="match status" value="1"/>
</dbReference>
<dbReference type="Pfam" id="PF21352">
    <property type="entry name" value="Zn_ribbon_Thio2"/>
    <property type="match status" value="1"/>
</dbReference>
<keyword evidence="2" id="KW-0813">Transport</keyword>
<name>A0ABS8D6Q7_9NEIS</name>
<sequence>MSLHIVCSHCFATNRLPAERLSDAPNCGRCHQPVLTDAPIDLTTSQFDAFVNNNQLPVVVDFWADWCGPCKMMAPGFAETAAKLKTRFRLAKVNTETEQMLGARFQIRSIPTLIVFKIGKEVARHSGAMSAMQLQQWLASHT</sequence>
<dbReference type="InterPro" id="IPR005746">
    <property type="entry name" value="Thioredoxin"/>
</dbReference>
<dbReference type="InterPro" id="IPR036249">
    <property type="entry name" value="Thioredoxin-like_sf"/>
</dbReference>
<dbReference type="Pfam" id="PF00085">
    <property type="entry name" value="Thioredoxin"/>
    <property type="match status" value="1"/>
</dbReference>
<keyword evidence="6" id="KW-0676">Redox-active center</keyword>
<keyword evidence="4" id="KW-0249">Electron transport</keyword>
<evidence type="ECO:0000256" key="5">
    <source>
        <dbReference type="ARBA" id="ARBA00023157"/>
    </source>
</evidence>
<keyword evidence="10" id="KW-1185">Reference proteome</keyword>
<organism evidence="9 10">
    <name type="scientific">Leeia speluncae</name>
    <dbReference type="NCBI Taxonomy" id="2884804"/>
    <lineage>
        <taxon>Bacteria</taxon>
        <taxon>Pseudomonadati</taxon>
        <taxon>Pseudomonadota</taxon>
        <taxon>Betaproteobacteria</taxon>
        <taxon>Neisseriales</taxon>
        <taxon>Leeiaceae</taxon>
        <taxon>Leeia</taxon>
    </lineage>
</organism>
<evidence type="ECO:0000259" key="8">
    <source>
        <dbReference type="PROSITE" id="PS51352"/>
    </source>
</evidence>
<evidence type="ECO:0000313" key="10">
    <source>
        <dbReference type="Proteomes" id="UP001165395"/>
    </source>
</evidence>
<keyword evidence="3" id="KW-0479">Metal-binding</keyword>
<keyword evidence="5" id="KW-1015">Disulfide bond</keyword>
<dbReference type="EMBL" id="JAJBZT010000005">
    <property type="protein sequence ID" value="MCB6183837.1"/>
    <property type="molecule type" value="Genomic_DNA"/>
</dbReference>
<evidence type="ECO:0000256" key="6">
    <source>
        <dbReference type="ARBA" id="ARBA00023284"/>
    </source>
</evidence>
<dbReference type="InterPro" id="IPR049299">
    <property type="entry name" value="Thio2_N"/>
</dbReference>
<protein>
    <recommendedName>
        <fullName evidence="7">Thioredoxin</fullName>
    </recommendedName>
</protein>
<dbReference type="PANTHER" id="PTHR45663:SF40">
    <property type="entry name" value="THIOREDOXIN 2"/>
    <property type="match status" value="1"/>
</dbReference>
<evidence type="ECO:0000256" key="7">
    <source>
        <dbReference type="NCBIfam" id="TIGR01068"/>
    </source>
</evidence>
<dbReference type="NCBIfam" id="NF008229">
    <property type="entry name" value="PRK10996.1"/>
    <property type="match status" value="1"/>
</dbReference>